<dbReference type="EnsemblMetazoa" id="RPRC010879-RA">
    <property type="protein sequence ID" value="RPRC010879-PA"/>
    <property type="gene ID" value="RPRC010879"/>
</dbReference>
<proteinExistence type="predicted"/>
<protein>
    <submittedName>
        <fullName evidence="3">Zf-RVT domain-containing protein</fullName>
    </submittedName>
</protein>
<feature type="compositionally biased region" description="Polar residues" evidence="1">
    <location>
        <begin position="636"/>
        <end position="650"/>
    </location>
</feature>
<dbReference type="EMBL" id="ACPB03023792">
    <property type="status" value="NOT_ANNOTATED_CDS"/>
    <property type="molecule type" value="Genomic_DNA"/>
</dbReference>
<feature type="compositionally biased region" description="Basic and acidic residues" evidence="1">
    <location>
        <begin position="567"/>
        <end position="580"/>
    </location>
</feature>
<dbReference type="EMBL" id="ACPB03023795">
    <property type="status" value="NOT_ANNOTATED_CDS"/>
    <property type="molecule type" value="Genomic_DNA"/>
</dbReference>
<feature type="region of interest" description="Disordered" evidence="1">
    <location>
        <begin position="555"/>
        <end position="650"/>
    </location>
</feature>
<dbReference type="PANTHER" id="PTHR10773">
    <property type="entry name" value="DNA-DIRECTED RNA POLYMERASES I, II, AND III SUBUNIT RPABC2"/>
    <property type="match status" value="1"/>
</dbReference>
<keyword evidence="4" id="KW-1185">Reference proteome</keyword>
<feature type="compositionally biased region" description="Acidic residues" evidence="1">
    <location>
        <begin position="590"/>
        <end position="608"/>
    </location>
</feature>
<dbReference type="EMBL" id="ACPB03023794">
    <property type="status" value="NOT_ANNOTATED_CDS"/>
    <property type="molecule type" value="Genomic_DNA"/>
</dbReference>
<feature type="compositionally biased region" description="Basic residues" evidence="1">
    <location>
        <begin position="65"/>
        <end position="76"/>
    </location>
</feature>
<feature type="region of interest" description="Disordered" evidence="1">
    <location>
        <begin position="1"/>
        <end position="82"/>
    </location>
</feature>
<feature type="compositionally biased region" description="Polar residues" evidence="1">
    <location>
        <begin position="1"/>
        <end position="11"/>
    </location>
</feature>
<evidence type="ECO:0000313" key="4">
    <source>
        <dbReference type="Proteomes" id="UP000015103"/>
    </source>
</evidence>
<evidence type="ECO:0000259" key="2">
    <source>
        <dbReference type="Pfam" id="PF13966"/>
    </source>
</evidence>
<dbReference type="Proteomes" id="UP000015103">
    <property type="component" value="Unassembled WGS sequence"/>
</dbReference>
<dbReference type="PANTHER" id="PTHR10773:SF19">
    <property type="match status" value="1"/>
</dbReference>
<dbReference type="Pfam" id="PF13966">
    <property type="entry name" value="zf-RVT"/>
    <property type="match status" value="1"/>
</dbReference>
<reference evidence="3" key="1">
    <citation type="submission" date="2015-05" db="UniProtKB">
        <authorList>
            <consortium name="EnsemblMetazoa"/>
        </authorList>
    </citation>
    <scope>IDENTIFICATION</scope>
</reference>
<dbReference type="InterPro" id="IPR026960">
    <property type="entry name" value="RVT-Znf"/>
</dbReference>
<sequence length="650" mass="74283">MPTECILSSSIPDMKKNDENSTSDSVESLHEPFGSGGSEADPNYSEDDSSTSSFTTESSESITLTKRKRKNNKGMWKKNEAKRLRNSGLSYKSLKVITRKDGSKERKPVTRDAKRLLPPCNEKCRLQCSKKITEERRRKIFRYYWQMAELLRHRDFIVASMESIIPKYRYDKPGSLRRHNNAFYLDSGGEKVRVCKHFFIATVGINSRAIRTVTEKQDSLTKGILETEMREVIRIVSQLRISSDKMCTLSSRKIVCKVELSENCKLCKKKEESLKHIFFECPYYKLLRDRYLARCSDDSLDKVLLFGNVAQIYNTYNFVIKAMKLRAFLLEEKIVQTYLRKYANLPAGGGRPKTSKEILSRTPEGVRFDEKDHWLTAAAKQGRCAICKKNTTKLCEKCKKSDSCALDFEGKRCLSDNFVEKRLIWFCVALHQKKIMSQRARLIVKLAQKQDESDNSSRQCWKVVHEDHPKDALLPTLNEISDNTTQYCDDTDAIIQTNPTNIIIPDADTAETLLLDSDSSVLRNKDVNSTFPELSKNESKAASVNNVLSLYVPGASSPSFDNEENEDPFHNSDESDKDPNYLHSGSNSSDECECEVIENSEIETEQQLDGETAKRTKKRKRNKSMWKKNAAKIARNSGNQYVSSSKSKKL</sequence>
<feature type="compositionally biased region" description="Basic residues" evidence="1">
    <location>
        <begin position="615"/>
        <end position="630"/>
    </location>
</feature>
<dbReference type="InParanoid" id="T1I3L0"/>
<feature type="domain" description="Reverse transcriptase zinc-binding" evidence="2">
    <location>
        <begin position="246"/>
        <end position="285"/>
    </location>
</feature>
<dbReference type="HOGENOM" id="CLU_421695_0_0_1"/>
<dbReference type="EMBL" id="ACPB03023793">
    <property type="status" value="NOT_ANNOTATED_CDS"/>
    <property type="molecule type" value="Genomic_DNA"/>
</dbReference>
<name>T1I3L0_RHOPR</name>
<feature type="compositionally biased region" description="Low complexity" evidence="1">
    <location>
        <begin position="50"/>
        <end position="61"/>
    </location>
</feature>
<evidence type="ECO:0000256" key="1">
    <source>
        <dbReference type="SAM" id="MobiDB-lite"/>
    </source>
</evidence>
<accession>T1I3L0</accession>
<dbReference type="eggNOG" id="ENOG502S2FM">
    <property type="taxonomic scope" value="Eukaryota"/>
</dbReference>
<dbReference type="AlphaFoldDB" id="T1I3L0"/>
<dbReference type="VEuPathDB" id="VectorBase:RPRC010879"/>
<evidence type="ECO:0000313" key="3">
    <source>
        <dbReference type="EnsemblMetazoa" id="RPRC010879-PA"/>
    </source>
</evidence>
<organism evidence="3 4">
    <name type="scientific">Rhodnius prolixus</name>
    <name type="common">Triatomid bug</name>
    <dbReference type="NCBI Taxonomy" id="13249"/>
    <lineage>
        <taxon>Eukaryota</taxon>
        <taxon>Metazoa</taxon>
        <taxon>Ecdysozoa</taxon>
        <taxon>Arthropoda</taxon>
        <taxon>Hexapoda</taxon>
        <taxon>Insecta</taxon>
        <taxon>Pterygota</taxon>
        <taxon>Neoptera</taxon>
        <taxon>Paraneoptera</taxon>
        <taxon>Hemiptera</taxon>
        <taxon>Heteroptera</taxon>
        <taxon>Panheteroptera</taxon>
        <taxon>Cimicomorpha</taxon>
        <taxon>Reduviidae</taxon>
        <taxon>Triatominae</taxon>
        <taxon>Rhodnius</taxon>
    </lineage>
</organism>